<comment type="caution">
    <text evidence="1">The sequence shown here is derived from an EMBL/GenBank/DDBJ whole genome shotgun (WGS) entry which is preliminary data.</text>
</comment>
<evidence type="ECO:0000313" key="1">
    <source>
        <dbReference type="EMBL" id="KAJ0218678.1"/>
    </source>
</evidence>
<organism evidence="1 2">
    <name type="scientific">Lactuca sativa</name>
    <name type="common">Garden lettuce</name>
    <dbReference type="NCBI Taxonomy" id="4236"/>
    <lineage>
        <taxon>Eukaryota</taxon>
        <taxon>Viridiplantae</taxon>
        <taxon>Streptophyta</taxon>
        <taxon>Embryophyta</taxon>
        <taxon>Tracheophyta</taxon>
        <taxon>Spermatophyta</taxon>
        <taxon>Magnoliopsida</taxon>
        <taxon>eudicotyledons</taxon>
        <taxon>Gunneridae</taxon>
        <taxon>Pentapetalae</taxon>
        <taxon>asterids</taxon>
        <taxon>campanulids</taxon>
        <taxon>Asterales</taxon>
        <taxon>Asteraceae</taxon>
        <taxon>Cichorioideae</taxon>
        <taxon>Cichorieae</taxon>
        <taxon>Lactucinae</taxon>
        <taxon>Lactuca</taxon>
    </lineage>
</organism>
<dbReference type="EMBL" id="NBSK02000003">
    <property type="protein sequence ID" value="KAJ0218678.1"/>
    <property type="molecule type" value="Genomic_DNA"/>
</dbReference>
<protein>
    <submittedName>
        <fullName evidence="1">Uncharacterized protein</fullName>
    </submittedName>
</protein>
<dbReference type="AlphaFoldDB" id="A0A9R1WA73"/>
<gene>
    <name evidence="1" type="ORF">LSAT_V11C300131750</name>
</gene>
<keyword evidence="2" id="KW-1185">Reference proteome</keyword>
<accession>A0A9R1WA73</accession>
<sequence length="88" mass="10646">MNSKGDGQKWHITLYCAYKKARTNWCILEMRSYFQWRVPNNPIKVTCFIWRAKWVEFLHQWLYPSVVLPCNLLPAVNMGWLMKMETMC</sequence>
<reference evidence="1 2" key="1">
    <citation type="journal article" date="2017" name="Nat. Commun.">
        <title>Genome assembly with in vitro proximity ligation data and whole-genome triplication in lettuce.</title>
        <authorList>
            <person name="Reyes-Chin-Wo S."/>
            <person name="Wang Z."/>
            <person name="Yang X."/>
            <person name="Kozik A."/>
            <person name="Arikit S."/>
            <person name="Song C."/>
            <person name="Xia L."/>
            <person name="Froenicke L."/>
            <person name="Lavelle D.O."/>
            <person name="Truco M.J."/>
            <person name="Xia R."/>
            <person name="Zhu S."/>
            <person name="Xu C."/>
            <person name="Xu H."/>
            <person name="Xu X."/>
            <person name="Cox K."/>
            <person name="Korf I."/>
            <person name="Meyers B.C."/>
            <person name="Michelmore R.W."/>
        </authorList>
    </citation>
    <scope>NUCLEOTIDE SEQUENCE [LARGE SCALE GENOMIC DNA]</scope>
    <source>
        <strain evidence="2">cv. Salinas</strain>
        <tissue evidence="1">Seedlings</tissue>
    </source>
</reference>
<evidence type="ECO:0000313" key="2">
    <source>
        <dbReference type="Proteomes" id="UP000235145"/>
    </source>
</evidence>
<proteinExistence type="predicted"/>
<name>A0A9R1WA73_LACSA</name>
<dbReference type="Proteomes" id="UP000235145">
    <property type="component" value="Unassembled WGS sequence"/>
</dbReference>